<evidence type="ECO:0000256" key="1">
    <source>
        <dbReference type="SAM" id="MobiDB-lite"/>
    </source>
</evidence>
<proteinExistence type="predicted"/>
<protein>
    <submittedName>
        <fullName evidence="3">Spore cortex biosynthesis protein YabQ</fullName>
    </submittedName>
</protein>
<sequence length="161" mass="18293">MMIKFTELIAHQAETTAVMFCAGIFTETLWQIKKRLQYIATGRGLRIVEELIFWVASGAALSAFLYYCAFGKITFHAVLGFSAGLLLWKKICCVIIRTWVKDDAAKNSKITAKSSTWNKLGGSGWRKDGRKGKKKKRKLRNPPDRRQEEKWLSEETATDGD</sequence>
<feature type="compositionally biased region" description="Basic residues" evidence="1">
    <location>
        <begin position="128"/>
        <end position="140"/>
    </location>
</feature>
<keyword evidence="2" id="KW-1133">Transmembrane helix</keyword>
<dbReference type="RefSeq" id="WP_187525018.1">
    <property type="nucleotide sequence ID" value="NZ_JACRTA010000001.1"/>
</dbReference>
<evidence type="ECO:0000313" key="3">
    <source>
        <dbReference type="EMBL" id="MBC8567896.1"/>
    </source>
</evidence>
<keyword evidence="2" id="KW-0812">Transmembrane</keyword>
<dbReference type="InterPro" id="IPR019074">
    <property type="entry name" value="YabQ"/>
</dbReference>
<gene>
    <name evidence="3" type="ORF">H8692_03835</name>
</gene>
<organism evidence="3 4">
    <name type="scientific">Lentihominibacter hominis</name>
    <dbReference type="NCBI Taxonomy" id="2763645"/>
    <lineage>
        <taxon>Bacteria</taxon>
        <taxon>Bacillati</taxon>
        <taxon>Bacillota</taxon>
        <taxon>Clostridia</taxon>
        <taxon>Peptostreptococcales</taxon>
        <taxon>Anaerovoracaceae</taxon>
        <taxon>Lentihominibacter</taxon>
    </lineage>
</organism>
<dbReference type="EMBL" id="JACRTA010000001">
    <property type="protein sequence ID" value="MBC8567896.1"/>
    <property type="molecule type" value="Genomic_DNA"/>
</dbReference>
<dbReference type="AlphaFoldDB" id="A0A926E9D3"/>
<evidence type="ECO:0000256" key="2">
    <source>
        <dbReference type="SAM" id="Phobius"/>
    </source>
</evidence>
<keyword evidence="4" id="KW-1185">Reference proteome</keyword>
<accession>A0A926E9D3</accession>
<name>A0A926E9D3_9FIRM</name>
<keyword evidence="2" id="KW-0472">Membrane</keyword>
<dbReference type="Pfam" id="PF09578">
    <property type="entry name" value="Spore_YabQ"/>
    <property type="match status" value="1"/>
</dbReference>
<evidence type="ECO:0000313" key="4">
    <source>
        <dbReference type="Proteomes" id="UP000610862"/>
    </source>
</evidence>
<feature type="compositionally biased region" description="Basic and acidic residues" evidence="1">
    <location>
        <begin position="141"/>
        <end position="153"/>
    </location>
</feature>
<reference evidence="3" key="1">
    <citation type="submission" date="2020-08" db="EMBL/GenBank/DDBJ databases">
        <title>Genome public.</title>
        <authorList>
            <person name="Liu C."/>
            <person name="Sun Q."/>
        </authorList>
    </citation>
    <scope>NUCLEOTIDE SEQUENCE</scope>
    <source>
        <strain evidence="3">NSJ-24</strain>
    </source>
</reference>
<dbReference type="NCBIfam" id="TIGR02893">
    <property type="entry name" value="spore_yabQ"/>
    <property type="match status" value="1"/>
</dbReference>
<feature type="region of interest" description="Disordered" evidence="1">
    <location>
        <begin position="115"/>
        <end position="161"/>
    </location>
</feature>
<comment type="caution">
    <text evidence="3">The sequence shown here is derived from an EMBL/GenBank/DDBJ whole genome shotgun (WGS) entry which is preliminary data.</text>
</comment>
<dbReference type="Proteomes" id="UP000610862">
    <property type="component" value="Unassembled WGS sequence"/>
</dbReference>
<feature type="transmembrane region" description="Helical" evidence="2">
    <location>
        <begin position="73"/>
        <end position="100"/>
    </location>
</feature>
<feature type="transmembrane region" description="Helical" evidence="2">
    <location>
        <begin position="51"/>
        <end position="67"/>
    </location>
</feature>